<dbReference type="RefSeq" id="WP_094727051.1">
    <property type="nucleotide sequence ID" value="NZ_JBHLWS010000001.1"/>
</dbReference>
<reference evidence="2 3" key="1">
    <citation type="journal article" date="2017" name="BMC Genomics">
        <title>Comparative genomic and phylogenomic analyses of the Bifidobacteriaceae family.</title>
        <authorList>
            <person name="Lugli G.A."/>
            <person name="Milani C."/>
            <person name="Turroni F."/>
            <person name="Duranti S."/>
            <person name="Mancabelli L."/>
            <person name="Mangifesta M."/>
            <person name="Ferrario C."/>
            <person name="Modesto M."/>
            <person name="Mattarelli P."/>
            <person name="Jiri K."/>
            <person name="van Sinderen D."/>
            <person name="Ventura M."/>
        </authorList>
    </citation>
    <scope>NUCLEOTIDE SEQUENCE [LARGE SCALE GENOMIC DNA]</scope>
    <source>
        <strain evidence="2 3">DSM 24762</strain>
    </source>
</reference>
<protein>
    <submittedName>
        <fullName evidence="2">Uncharacterized protein</fullName>
    </submittedName>
</protein>
<dbReference type="Proteomes" id="UP000243657">
    <property type="component" value="Unassembled WGS sequence"/>
</dbReference>
<name>A0A261F1W8_9BIFI</name>
<comment type="caution">
    <text evidence="2">The sequence shown here is derived from an EMBL/GenBank/DDBJ whole genome shotgun (WGS) entry which is preliminary data.</text>
</comment>
<feature type="region of interest" description="Disordered" evidence="1">
    <location>
        <begin position="86"/>
        <end position="111"/>
    </location>
</feature>
<evidence type="ECO:0000313" key="2">
    <source>
        <dbReference type="EMBL" id="OZG53091.1"/>
    </source>
</evidence>
<accession>A0A261F1W8</accession>
<evidence type="ECO:0000313" key="3">
    <source>
        <dbReference type="Proteomes" id="UP000243657"/>
    </source>
</evidence>
<gene>
    <name evidence="2" type="ORF">ALMA_1393</name>
</gene>
<feature type="compositionally biased region" description="Acidic residues" evidence="1">
    <location>
        <begin position="102"/>
        <end position="111"/>
    </location>
</feature>
<dbReference type="AlphaFoldDB" id="A0A261F1W8"/>
<organism evidence="2 3">
    <name type="scientific">Alloscardovia macacae</name>
    <dbReference type="NCBI Taxonomy" id="1160091"/>
    <lineage>
        <taxon>Bacteria</taxon>
        <taxon>Bacillati</taxon>
        <taxon>Actinomycetota</taxon>
        <taxon>Actinomycetes</taxon>
        <taxon>Bifidobacteriales</taxon>
        <taxon>Bifidobacteriaceae</taxon>
        <taxon>Alloscardovia</taxon>
    </lineage>
</organism>
<sequence>MMLPDRKAFYWRQKQEWFTTNENGEDVLTDAAPEIARKSFERYQLFMKITCDDEDRLLDGEVTPAYQAYRDFILKTEGVDILADEEEEKWEGEDKPIIPFTIDDDEDDFED</sequence>
<keyword evidence="3" id="KW-1185">Reference proteome</keyword>
<proteinExistence type="predicted"/>
<dbReference type="EMBL" id="MWWT01000009">
    <property type="protein sequence ID" value="OZG53091.1"/>
    <property type="molecule type" value="Genomic_DNA"/>
</dbReference>
<evidence type="ECO:0000256" key="1">
    <source>
        <dbReference type="SAM" id="MobiDB-lite"/>
    </source>
</evidence>